<accession>A0AAU7FBG7</accession>
<dbReference type="EMBL" id="CP157355">
    <property type="protein sequence ID" value="XBM01536.1"/>
    <property type="molecule type" value="Genomic_DNA"/>
</dbReference>
<protein>
    <submittedName>
        <fullName evidence="1">DUF3025 domain-containing protein</fullName>
    </submittedName>
</protein>
<organism evidence="1">
    <name type="scientific">Chitinibacter mangrovi</name>
    <dbReference type="NCBI Taxonomy" id="3153927"/>
    <lineage>
        <taxon>Bacteria</taxon>
        <taxon>Pseudomonadati</taxon>
        <taxon>Pseudomonadota</taxon>
        <taxon>Betaproteobacteria</taxon>
        <taxon>Neisseriales</taxon>
        <taxon>Chitinibacteraceae</taxon>
        <taxon>Chitinibacter</taxon>
    </lineage>
</organism>
<dbReference type="AlphaFoldDB" id="A0AAU7FBG7"/>
<name>A0AAU7FBG7_9NEIS</name>
<reference evidence="1" key="1">
    <citation type="submission" date="2024-05" db="EMBL/GenBank/DDBJ databases">
        <authorList>
            <person name="Yang L."/>
            <person name="Pan L."/>
        </authorList>
    </citation>
    <scope>NUCLEOTIDE SEQUENCE</scope>
    <source>
        <strain evidence="1">FCG-7</strain>
    </source>
</reference>
<gene>
    <name evidence="1" type="ORF">ABHF33_04440</name>
</gene>
<dbReference type="InterPro" id="IPR021390">
    <property type="entry name" value="DUF3025"/>
</dbReference>
<evidence type="ECO:0000313" key="1">
    <source>
        <dbReference type="EMBL" id="XBM01536.1"/>
    </source>
</evidence>
<dbReference type="KEGG" id="cmav:ABHF33_04440"/>
<dbReference type="RefSeq" id="WP_348945820.1">
    <property type="nucleotide sequence ID" value="NZ_CP157355.1"/>
</dbReference>
<sequence>MSDWPSELFENHPAFQPIRAHLSRFSAPPNYQDWAATPVVAHSASGAPIRFVPSEQISEYYELAIYQHGQVATRLNWHDTFNAMIWHAFPLSKSALNAMHHRIIAADPAAKARGPARDAATLFDECGFILPYCDEQLLDYLIAHEWTELFVDHAAAWGQRISAFSFGHANFEHLLAPFIGLTGKCWPVKVQADFFQRDTASQCQELDQILARLINDHCLQKPRQLPALPYLGIPGWHPQQNASFYENRQYFRKKRIRSPNDH</sequence>
<dbReference type="Pfam" id="PF11227">
    <property type="entry name" value="DUF3025"/>
    <property type="match status" value="1"/>
</dbReference>
<proteinExistence type="predicted"/>